<protein>
    <submittedName>
        <fullName evidence="3">DUF4097 domain-containing protein</fullName>
    </submittedName>
</protein>
<accession>A0A6L9S2V0</accession>
<dbReference type="AlphaFoldDB" id="A0A6L9S2V0"/>
<dbReference type="EMBL" id="JAAGOA010000001">
    <property type="protein sequence ID" value="NED98757.1"/>
    <property type="molecule type" value="Genomic_DNA"/>
</dbReference>
<organism evidence="3 4">
    <name type="scientific">Phytoactinopolyspora halotolerans</name>
    <dbReference type="NCBI Taxonomy" id="1981512"/>
    <lineage>
        <taxon>Bacteria</taxon>
        <taxon>Bacillati</taxon>
        <taxon>Actinomycetota</taxon>
        <taxon>Actinomycetes</taxon>
        <taxon>Jiangellales</taxon>
        <taxon>Jiangellaceae</taxon>
        <taxon>Phytoactinopolyspora</taxon>
    </lineage>
</organism>
<evidence type="ECO:0000313" key="3">
    <source>
        <dbReference type="EMBL" id="NED98757.1"/>
    </source>
</evidence>
<evidence type="ECO:0000259" key="2">
    <source>
        <dbReference type="Pfam" id="PF13349"/>
    </source>
</evidence>
<evidence type="ECO:0000313" key="4">
    <source>
        <dbReference type="Proteomes" id="UP000475214"/>
    </source>
</evidence>
<dbReference type="Proteomes" id="UP000475214">
    <property type="component" value="Unassembled WGS sequence"/>
</dbReference>
<dbReference type="InterPro" id="IPR025164">
    <property type="entry name" value="Toastrack_DUF4097"/>
</dbReference>
<reference evidence="3 4" key="1">
    <citation type="submission" date="2020-02" db="EMBL/GenBank/DDBJ databases">
        <authorList>
            <person name="Li X.-J."/>
            <person name="Han X.-M."/>
        </authorList>
    </citation>
    <scope>NUCLEOTIDE SEQUENCE [LARGE SCALE GENOMIC DNA]</scope>
    <source>
        <strain evidence="3 4">CCTCC AB 2017055</strain>
    </source>
</reference>
<comment type="caution">
    <text evidence="3">The sequence shown here is derived from an EMBL/GenBank/DDBJ whole genome shotgun (WGS) entry which is preliminary data.</text>
</comment>
<feature type="region of interest" description="Disordered" evidence="1">
    <location>
        <begin position="253"/>
        <end position="272"/>
    </location>
</feature>
<dbReference type="RefSeq" id="WP_163731395.1">
    <property type="nucleotide sequence ID" value="NZ_JAAGOA010000001.1"/>
</dbReference>
<keyword evidence="4" id="KW-1185">Reference proteome</keyword>
<gene>
    <name evidence="3" type="ORF">G1H10_01075</name>
</gene>
<proteinExistence type="predicted"/>
<dbReference type="Pfam" id="PF13349">
    <property type="entry name" value="DUF4097"/>
    <property type="match status" value="1"/>
</dbReference>
<sequence>MTTSSYRRAFPAPTPISLTVKARSGRVRITAEDVTEATVDAQPSRAGDDDAAEVIERSRVEQHENALSIDLSRRGAGLGVLRDAPVDLNVTVPLSSTVSVQAGSADVTLIGGLGDVVATAGSGDVVVERCADVTLKTGSGDIRVDGATGIEANAGSGDILVQNCSGPIDAETGSGSVHIDHVGDRAEIRASSGDIEIAEMAAVLDARTASGDIRIRRALEGEIAAKTASGDITVAIEAGTVARLDCSSASGRVRSELEPSGEPAGDERKIHVASRAASGSVTIVRAS</sequence>
<name>A0A6L9S2V0_9ACTN</name>
<evidence type="ECO:0000256" key="1">
    <source>
        <dbReference type="SAM" id="MobiDB-lite"/>
    </source>
</evidence>
<feature type="domain" description="DUF4097" evidence="2">
    <location>
        <begin position="148"/>
        <end position="284"/>
    </location>
</feature>